<dbReference type="RefSeq" id="WP_167066464.1">
    <property type="nucleotide sequence ID" value="NZ_JAAOZR010000045.1"/>
</dbReference>
<reference evidence="5 6" key="1">
    <citation type="submission" date="2021-03" db="EMBL/GenBank/DDBJ databases">
        <title>Genomic Encyclopedia of Type Strains, Phase IV (KMG-IV): sequencing the most valuable type-strain genomes for metagenomic binning, comparative biology and taxonomic classification.</title>
        <authorList>
            <person name="Goeker M."/>
        </authorList>
    </citation>
    <scope>NUCLEOTIDE SEQUENCE [LARGE SCALE GENOMIC DNA]</scope>
    <source>
        <strain evidence="5 6">DSM 24950</strain>
    </source>
</reference>
<dbReference type="InterPro" id="IPR009057">
    <property type="entry name" value="Homeodomain-like_sf"/>
</dbReference>
<dbReference type="EMBL" id="JAGGKV010000005">
    <property type="protein sequence ID" value="MBP1963113.1"/>
    <property type="molecule type" value="Genomic_DNA"/>
</dbReference>
<dbReference type="InterPro" id="IPR037923">
    <property type="entry name" value="HTH-like"/>
</dbReference>
<dbReference type="Pfam" id="PF12833">
    <property type="entry name" value="HTH_18"/>
    <property type="match status" value="1"/>
</dbReference>
<sequence>MQTKLSIRENMDFSLYHVEKAAYHSFHLEMVKPYWTVSFVLEGEVESRSCGAVDVAKTGDVMIHPPNLPFTEIAVGPGVHLWMLIEVRVIPQLSFFQRFPVSRVITLLHADSYAASFEVLLHMWNEPPSPLRDYKGIAIALQLLGDILESWMVSGSPSRPASKLSTEDRFLQVVKHMEDNLDKKLMREDLAQLVHLHPGYFNRVFKQTYGVSSMQMLKMLRLRKALQLLEEPDNTLERIAAVCGFGDAAYFSKIFKESVGKTPGDYRKSIKSTKEGFVST</sequence>
<accession>A0ABS4HX28</accession>
<name>A0ABS4HX28_9BACL</name>
<evidence type="ECO:0000313" key="6">
    <source>
        <dbReference type="Proteomes" id="UP001519344"/>
    </source>
</evidence>
<evidence type="ECO:0000256" key="1">
    <source>
        <dbReference type="ARBA" id="ARBA00023015"/>
    </source>
</evidence>
<dbReference type="PROSITE" id="PS00041">
    <property type="entry name" value="HTH_ARAC_FAMILY_1"/>
    <property type="match status" value="1"/>
</dbReference>
<evidence type="ECO:0000256" key="2">
    <source>
        <dbReference type="ARBA" id="ARBA00023125"/>
    </source>
</evidence>
<dbReference type="Gene3D" id="1.10.10.60">
    <property type="entry name" value="Homeodomain-like"/>
    <property type="match status" value="2"/>
</dbReference>
<dbReference type="PANTHER" id="PTHR43280">
    <property type="entry name" value="ARAC-FAMILY TRANSCRIPTIONAL REGULATOR"/>
    <property type="match status" value="1"/>
</dbReference>
<evidence type="ECO:0000256" key="3">
    <source>
        <dbReference type="ARBA" id="ARBA00023163"/>
    </source>
</evidence>
<evidence type="ECO:0000313" key="5">
    <source>
        <dbReference type="EMBL" id="MBP1963113.1"/>
    </source>
</evidence>
<keyword evidence="1" id="KW-0805">Transcription regulation</keyword>
<dbReference type="SMART" id="SM00342">
    <property type="entry name" value="HTH_ARAC"/>
    <property type="match status" value="1"/>
</dbReference>
<dbReference type="InterPro" id="IPR018060">
    <property type="entry name" value="HTH_AraC"/>
</dbReference>
<keyword evidence="3" id="KW-0804">Transcription</keyword>
<dbReference type="SUPFAM" id="SSF46689">
    <property type="entry name" value="Homeodomain-like"/>
    <property type="match status" value="2"/>
</dbReference>
<evidence type="ECO:0000259" key="4">
    <source>
        <dbReference type="PROSITE" id="PS01124"/>
    </source>
</evidence>
<feature type="domain" description="HTH araC/xylS-type" evidence="4">
    <location>
        <begin position="171"/>
        <end position="269"/>
    </location>
</feature>
<gene>
    <name evidence="5" type="ORF">J2Z65_002329</name>
</gene>
<organism evidence="5 6">
    <name type="scientific">Paenibacillus aceris</name>
    <dbReference type="NCBI Taxonomy" id="869555"/>
    <lineage>
        <taxon>Bacteria</taxon>
        <taxon>Bacillati</taxon>
        <taxon>Bacillota</taxon>
        <taxon>Bacilli</taxon>
        <taxon>Bacillales</taxon>
        <taxon>Paenibacillaceae</taxon>
        <taxon>Paenibacillus</taxon>
    </lineage>
</organism>
<dbReference type="PROSITE" id="PS01124">
    <property type="entry name" value="HTH_ARAC_FAMILY_2"/>
    <property type="match status" value="1"/>
</dbReference>
<dbReference type="PRINTS" id="PR00032">
    <property type="entry name" value="HTHARAC"/>
</dbReference>
<keyword evidence="2" id="KW-0238">DNA-binding</keyword>
<protein>
    <submittedName>
        <fullName evidence="5">AraC-like DNA-binding protein</fullName>
    </submittedName>
</protein>
<comment type="caution">
    <text evidence="5">The sequence shown here is derived from an EMBL/GenBank/DDBJ whole genome shotgun (WGS) entry which is preliminary data.</text>
</comment>
<dbReference type="SUPFAM" id="SSF51215">
    <property type="entry name" value="Regulatory protein AraC"/>
    <property type="match status" value="1"/>
</dbReference>
<dbReference type="PANTHER" id="PTHR43280:SF30">
    <property type="entry name" value="MMSAB OPERON REGULATORY PROTEIN"/>
    <property type="match status" value="1"/>
</dbReference>
<keyword evidence="6" id="KW-1185">Reference proteome</keyword>
<dbReference type="InterPro" id="IPR018062">
    <property type="entry name" value="HTH_AraC-typ_CS"/>
</dbReference>
<dbReference type="Proteomes" id="UP001519344">
    <property type="component" value="Unassembled WGS sequence"/>
</dbReference>
<dbReference type="InterPro" id="IPR020449">
    <property type="entry name" value="Tscrpt_reg_AraC-type_HTH"/>
</dbReference>
<proteinExistence type="predicted"/>